<dbReference type="SUPFAM" id="SSF53720">
    <property type="entry name" value="ALDH-like"/>
    <property type="match status" value="1"/>
</dbReference>
<dbReference type="PANTHER" id="PTHR43570:SF16">
    <property type="entry name" value="ALDEHYDE DEHYDROGENASE TYPE III, ISOFORM Q"/>
    <property type="match status" value="1"/>
</dbReference>
<evidence type="ECO:0000256" key="4">
    <source>
        <dbReference type="PIRNR" id="PIRNR036492"/>
    </source>
</evidence>
<dbReference type="Gene3D" id="3.40.605.10">
    <property type="entry name" value="Aldehyde Dehydrogenase, Chain A, domain 1"/>
    <property type="match status" value="1"/>
</dbReference>
<dbReference type="Gene3D" id="3.40.309.10">
    <property type="entry name" value="Aldehyde Dehydrogenase, Chain A, domain 2"/>
    <property type="match status" value="1"/>
</dbReference>
<evidence type="ECO:0000256" key="1">
    <source>
        <dbReference type="ARBA" id="ARBA00009986"/>
    </source>
</evidence>
<keyword evidence="10" id="KW-1185">Reference proteome</keyword>
<dbReference type="GO" id="GO:0006081">
    <property type="term" value="P:aldehyde metabolic process"/>
    <property type="evidence" value="ECO:0007669"/>
    <property type="project" value="InterPro"/>
</dbReference>
<dbReference type="InterPro" id="IPR016163">
    <property type="entry name" value="Ald_DH_C"/>
</dbReference>
<feature type="active site" evidence="5 6">
    <location>
        <position position="219"/>
    </location>
</feature>
<dbReference type="FunFam" id="3.40.309.10:FF:000003">
    <property type="entry name" value="Aldehyde dehydrogenase"/>
    <property type="match status" value="1"/>
</dbReference>
<dbReference type="InterPro" id="IPR012394">
    <property type="entry name" value="Aldehyde_DH_NAD(P)"/>
</dbReference>
<dbReference type="InterPro" id="IPR029510">
    <property type="entry name" value="Ald_DH_CS_GLU"/>
</dbReference>
<dbReference type="PIRSF" id="PIRSF036492">
    <property type="entry name" value="ALDH"/>
    <property type="match status" value="1"/>
</dbReference>
<evidence type="ECO:0000313" key="10">
    <source>
        <dbReference type="Proteomes" id="UP000565468"/>
    </source>
</evidence>
<dbReference type="CDD" id="cd07136">
    <property type="entry name" value="ALDH_YwdH-P39616"/>
    <property type="match status" value="1"/>
</dbReference>
<keyword evidence="3" id="KW-0520">NAD</keyword>
<proteinExistence type="inferred from homology"/>
<dbReference type="FunFam" id="3.40.605.10:FF:000004">
    <property type="entry name" value="Aldehyde dehydrogenase"/>
    <property type="match status" value="1"/>
</dbReference>
<dbReference type="InterPro" id="IPR016161">
    <property type="entry name" value="Ald_DH/histidinol_DH"/>
</dbReference>
<accession>A0A848M8U0</accession>
<dbReference type="InterPro" id="IPR016160">
    <property type="entry name" value="Ald_DH_CS_CYS"/>
</dbReference>
<evidence type="ECO:0000256" key="2">
    <source>
        <dbReference type="ARBA" id="ARBA00023002"/>
    </source>
</evidence>
<dbReference type="GO" id="GO:0004029">
    <property type="term" value="F:aldehyde dehydrogenase (NAD+) activity"/>
    <property type="evidence" value="ECO:0007669"/>
    <property type="project" value="TreeGrafter"/>
</dbReference>
<dbReference type="InterPro" id="IPR015590">
    <property type="entry name" value="Aldehyde_DH_dom"/>
</dbReference>
<name>A0A848M8U0_PAELE</name>
<comment type="caution">
    <text evidence="9">The sequence shown here is derived from an EMBL/GenBank/DDBJ whole genome shotgun (WGS) entry which is preliminary data.</text>
</comment>
<evidence type="ECO:0000313" key="9">
    <source>
        <dbReference type="EMBL" id="NMO97638.1"/>
    </source>
</evidence>
<evidence type="ECO:0000256" key="6">
    <source>
        <dbReference type="PROSITE-ProRule" id="PRU10007"/>
    </source>
</evidence>
<feature type="domain" description="Aldehyde dehydrogenase" evidence="8">
    <location>
        <begin position="9"/>
        <end position="439"/>
    </location>
</feature>
<dbReference type="EMBL" id="JABBPN010000021">
    <property type="protein sequence ID" value="NMO97638.1"/>
    <property type="molecule type" value="Genomic_DNA"/>
</dbReference>
<organism evidence="9 10">
    <name type="scientific">Paenibacillus lemnae</name>
    <dbReference type="NCBI Taxonomy" id="1330551"/>
    <lineage>
        <taxon>Bacteria</taxon>
        <taxon>Bacillati</taxon>
        <taxon>Bacillota</taxon>
        <taxon>Bacilli</taxon>
        <taxon>Bacillales</taxon>
        <taxon>Paenibacillaceae</taxon>
        <taxon>Paenibacillus</taxon>
    </lineage>
</organism>
<dbReference type="PROSITE" id="PS00070">
    <property type="entry name" value="ALDEHYDE_DEHYDR_CYS"/>
    <property type="match status" value="1"/>
</dbReference>
<comment type="similarity">
    <text evidence="1 4 7">Belongs to the aldehyde dehydrogenase family.</text>
</comment>
<dbReference type="AlphaFoldDB" id="A0A848M8U0"/>
<evidence type="ECO:0000259" key="8">
    <source>
        <dbReference type="Pfam" id="PF00171"/>
    </source>
</evidence>
<dbReference type="PROSITE" id="PS00687">
    <property type="entry name" value="ALDEHYDE_DEHYDR_GLU"/>
    <property type="match status" value="1"/>
</dbReference>
<gene>
    <name evidence="9" type="ORF">HII30_17895</name>
</gene>
<dbReference type="Pfam" id="PF00171">
    <property type="entry name" value="Aldedh"/>
    <property type="match status" value="1"/>
</dbReference>
<evidence type="ECO:0000256" key="5">
    <source>
        <dbReference type="PIRSR" id="PIRSR036492-1"/>
    </source>
</evidence>
<feature type="active site" evidence="5">
    <location>
        <position position="253"/>
    </location>
</feature>
<dbReference type="Proteomes" id="UP000565468">
    <property type="component" value="Unassembled WGS sequence"/>
</dbReference>
<sequence>MLKDHLEWNQSEIHQLLQQQRQYYLTGATRPIEERIYHLKRLGEAIKQYDSKLTEALYQDLGKGRFESYTTEIGFMQKSIRDTIRHLKKWARPRRVKTPLHLMVSKSFVISEPYGSVLIIGPFNYPFQLLIEPLVGALAAGNTAVLKASENTPAVSAVIREMISGLFHPGYVQVVEGGKETTTALIHEEFDYIFFTGSVPVGKVVMEAAVKNLTPVTLELGGKSPVIVDREADLQVAAERIIWGKLLNTGQTCIAPDYLLVHEEVKDTLISKMIKVIHTFFGDHIRHNSDYGRIVNNTHFKRLTNLIERDQDQVIYGGGSVEDERFIEPTLILAQSWDAASMEDEIFGPILPIISYDHLEEAIDEIQKRPKPLALYLFTSDRAVQDKVMSEVSFGGGCINDTITHVANPNMPFGGVGNSGIGAYHGKFSFDTFSHEKSILRKSTRINLQILYPPYHKKLKLIQRLLK</sequence>
<evidence type="ECO:0000256" key="3">
    <source>
        <dbReference type="ARBA" id="ARBA00023027"/>
    </source>
</evidence>
<evidence type="ECO:0000256" key="7">
    <source>
        <dbReference type="RuleBase" id="RU003345"/>
    </source>
</evidence>
<protein>
    <recommendedName>
        <fullName evidence="4">Aldehyde dehydrogenase</fullName>
    </recommendedName>
</protein>
<dbReference type="InterPro" id="IPR016162">
    <property type="entry name" value="Ald_DH_N"/>
</dbReference>
<dbReference type="GO" id="GO:0005737">
    <property type="term" value="C:cytoplasm"/>
    <property type="evidence" value="ECO:0007669"/>
    <property type="project" value="TreeGrafter"/>
</dbReference>
<reference evidence="9 10" key="1">
    <citation type="submission" date="2020-04" db="EMBL/GenBank/DDBJ databases">
        <title>Paenibacillus algicola sp. nov., a novel marine bacterium producing alginate lyase.</title>
        <authorList>
            <person name="Huang H."/>
        </authorList>
    </citation>
    <scope>NUCLEOTIDE SEQUENCE [LARGE SCALE GENOMIC DNA]</scope>
    <source>
        <strain evidence="9 10">L7-75</strain>
    </source>
</reference>
<keyword evidence="2 4" id="KW-0560">Oxidoreductase</keyword>
<dbReference type="PANTHER" id="PTHR43570">
    <property type="entry name" value="ALDEHYDE DEHYDROGENASE"/>
    <property type="match status" value="1"/>
</dbReference>